<keyword evidence="3" id="KW-0418">Kinase</keyword>
<feature type="binding site" evidence="5">
    <location>
        <position position="83"/>
    </location>
    <ligand>
        <name>ATP</name>
        <dbReference type="ChEBI" id="CHEBI:30616"/>
    </ligand>
</feature>
<proteinExistence type="predicted"/>
<organism evidence="9 10">
    <name type="scientific">Micromonas commoda (strain RCC299 / NOUM17 / CCMP2709)</name>
    <name type="common">Picoplanktonic green alga</name>
    <dbReference type="NCBI Taxonomy" id="296587"/>
    <lineage>
        <taxon>Eukaryota</taxon>
        <taxon>Viridiplantae</taxon>
        <taxon>Chlorophyta</taxon>
        <taxon>Mamiellophyceae</taxon>
        <taxon>Mamiellales</taxon>
        <taxon>Mamiellaceae</taxon>
        <taxon>Micromonas</taxon>
    </lineage>
</organism>
<dbReference type="OrthoDB" id="10252171at2759"/>
<feature type="compositionally biased region" description="Basic and acidic residues" evidence="7">
    <location>
        <begin position="684"/>
        <end position="698"/>
    </location>
</feature>
<dbReference type="Gene3D" id="3.30.200.20">
    <property type="entry name" value="Phosphorylase Kinase, domain 1"/>
    <property type="match status" value="1"/>
</dbReference>
<feature type="region of interest" description="Disordered" evidence="7">
    <location>
        <begin position="629"/>
        <end position="698"/>
    </location>
</feature>
<evidence type="ECO:0000256" key="4">
    <source>
        <dbReference type="ARBA" id="ARBA00022840"/>
    </source>
</evidence>
<feature type="domain" description="Protein kinase" evidence="8">
    <location>
        <begin position="53"/>
        <end position="436"/>
    </location>
</feature>
<reference evidence="9 10" key="1">
    <citation type="journal article" date="2009" name="Science">
        <title>Green evolution and dynamic adaptations revealed by genomes of the marine picoeukaryotes Micromonas.</title>
        <authorList>
            <person name="Worden A.Z."/>
            <person name="Lee J.H."/>
            <person name="Mock T."/>
            <person name="Rouze P."/>
            <person name="Simmons M.P."/>
            <person name="Aerts A.L."/>
            <person name="Allen A.E."/>
            <person name="Cuvelier M.L."/>
            <person name="Derelle E."/>
            <person name="Everett M.V."/>
            <person name="Foulon E."/>
            <person name="Grimwood J."/>
            <person name="Gundlach H."/>
            <person name="Henrissat B."/>
            <person name="Napoli C."/>
            <person name="McDonald S.M."/>
            <person name="Parker M.S."/>
            <person name="Rombauts S."/>
            <person name="Salamov A."/>
            <person name="Von Dassow P."/>
            <person name="Badger J.H."/>
            <person name="Coutinho P.M."/>
            <person name="Demir E."/>
            <person name="Dubchak I."/>
            <person name="Gentemann C."/>
            <person name="Eikrem W."/>
            <person name="Gready J.E."/>
            <person name="John U."/>
            <person name="Lanier W."/>
            <person name="Lindquist E.A."/>
            <person name="Lucas S."/>
            <person name="Mayer K.F."/>
            <person name="Moreau H."/>
            <person name="Not F."/>
            <person name="Otillar R."/>
            <person name="Panaud O."/>
            <person name="Pangilinan J."/>
            <person name="Paulsen I."/>
            <person name="Piegu B."/>
            <person name="Poliakov A."/>
            <person name="Robbens S."/>
            <person name="Schmutz J."/>
            <person name="Toulza E."/>
            <person name="Wyss T."/>
            <person name="Zelensky A."/>
            <person name="Zhou K."/>
            <person name="Armbrust E.V."/>
            <person name="Bhattacharya D."/>
            <person name="Goodenough U.W."/>
            <person name="Van de Peer Y."/>
            <person name="Grigoriev I.V."/>
        </authorList>
    </citation>
    <scope>NUCLEOTIDE SEQUENCE [LARGE SCALE GENOMIC DNA]</scope>
    <source>
        <strain evidence="10">RCC299 / NOUM17</strain>
    </source>
</reference>
<dbReference type="PROSITE" id="PS50011">
    <property type="entry name" value="PROTEIN_KINASE_DOM"/>
    <property type="match status" value="1"/>
</dbReference>
<dbReference type="KEGG" id="mis:MICPUN_60251"/>
<feature type="compositionally biased region" description="Basic and acidic residues" evidence="7">
    <location>
        <begin position="629"/>
        <end position="640"/>
    </location>
</feature>
<dbReference type="AlphaFoldDB" id="C1EAZ6"/>
<feature type="region of interest" description="Disordered" evidence="7">
    <location>
        <begin position="388"/>
        <end position="415"/>
    </location>
</feature>
<keyword evidence="2 5" id="KW-0547">Nucleotide-binding</keyword>
<protein>
    <recommendedName>
        <fullName evidence="8">Protein kinase domain-containing protein</fullName>
    </recommendedName>
</protein>
<dbReference type="PROSITE" id="PS00107">
    <property type="entry name" value="PROTEIN_KINASE_ATP"/>
    <property type="match status" value="1"/>
</dbReference>
<dbReference type="GO" id="GO:0005524">
    <property type="term" value="F:ATP binding"/>
    <property type="evidence" value="ECO:0007669"/>
    <property type="project" value="UniProtKB-UniRule"/>
</dbReference>
<gene>
    <name evidence="9" type="ORF">MICPUN_60251</name>
</gene>
<sequence>MSTMSATLMPSHRVFGPAVPALRPQRATGGHRRARGVAVRVTAMGAKYKRTDVEVARQIGEGSFGVVYQGKIDARRAGDVVLKRPKLTVEGAAELQEVEAWMNDRVTRDARGSCADFLGSFRVTPDESYLNQSEGVIAKEGLWLVWKFEGDRTLAQYMAQPDYPAGIAKALLNRDGSSRGDPAVELEVTQAVMRQLFKNLASVHRAGLVHRDIKPHNLVLTNTDVTGEREPRFKIIDLGACACFRTGMNFAPDETIMDPKYAPPEEFLIPSDDAPDIRKLFGPVALAAGSAAWVQHKPDRFDMYSAGVVMMQLALPSLRTNSGLITFNRSLKRCGYDLFLWRDLNRGQLSRSKTAVLDAGDGAGWDLARALLRPRSYDEDAWAAAQVSAERTSSKSSKNSFSPDEEEEEEDDPYARLMDANGERPSAEEAMRHRFFSVDPAEVAALVASQTKSVTYNGRLGSMGGIFGLFGGGRENSGRDGDASDPSDDLDAADELLEERSVLSDMLGLEKRISKQQDLIAKQSTTIMRLRQEGAPKEEVEKEQRTLEKMNIGLQSLLRAFSFSQVEAKTTMIKAATEIQAELDDAGVKDDKPDALRGFMRNIFGKRASEAAYGAADVALDAVLDILKPERTNGGNKDKAQSTSSRASKKEMLSESMKQAREGAPIKNKRGGSADEDDSDEDDAAARDPAELRRRMDDIKLEMVAVAEQMAEMERRLLAQQADLERRQRDLESSAVSGGGTGLDDFVSEAADDDRIVKTLKPSGASMRTDIENIEQTKQEIQDALSRIDKMQKDREDLL</sequence>
<evidence type="ECO:0000259" key="8">
    <source>
        <dbReference type="PROSITE" id="PS50011"/>
    </source>
</evidence>
<feature type="coiled-coil region" evidence="6">
    <location>
        <begin position="767"/>
        <end position="794"/>
    </location>
</feature>
<name>C1EAZ6_MICCC</name>
<evidence type="ECO:0000256" key="1">
    <source>
        <dbReference type="ARBA" id="ARBA00022679"/>
    </source>
</evidence>
<evidence type="ECO:0000313" key="9">
    <source>
        <dbReference type="EMBL" id="ACO65294.1"/>
    </source>
</evidence>
<evidence type="ECO:0000256" key="6">
    <source>
        <dbReference type="SAM" id="Coils"/>
    </source>
</evidence>
<dbReference type="InterPro" id="IPR017441">
    <property type="entry name" value="Protein_kinase_ATP_BS"/>
</dbReference>
<evidence type="ECO:0000256" key="7">
    <source>
        <dbReference type="SAM" id="MobiDB-lite"/>
    </source>
</evidence>
<dbReference type="STRING" id="296587.C1EAZ6"/>
<keyword evidence="6" id="KW-0175">Coiled coil</keyword>
<accession>C1EAZ6</accession>
<evidence type="ECO:0000256" key="5">
    <source>
        <dbReference type="PROSITE-ProRule" id="PRU10141"/>
    </source>
</evidence>
<feature type="compositionally biased region" description="Acidic residues" evidence="7">
    <location>
        <begin position="674"/>
        <end position="683"/>
    </location>
</feature>
<dbReference type="GO" id="GO:0004672">
    <property type="term" value="F:protein kinase activity"/>
    <property type="evidence" value="ECO:0007669"/>
    <property type="project" value="InterPro"/>
</dbReference>
<dbReference type="eggNOG" id="KOG0594">
    <property type="taxonomic scope" value="Eukaryota"/>
</dbReference>
<evidence type="ECO:0000313" key="10">
    <source>
        <dbReference type="Proteomes" id="UP000002009"/>
    </source>
</evidence>
<dbReference type="RefSeq" id="XP_002504036.1">
    <property type="nucleotide sequence ID" value="XM_002503990.1"/>
</dbReference>
<dbReference type="Proteomes" id="UP000002009">
    <property type="component" value="Chromosome 7"/>
</dbReference>
<dbReference type="Gene3D" id="1.10.510.10">
    <property type="entry name" value="Transferase(Phosphotransferase) domain 1"/>
    <property type="match status" value="1"/>
</dbReference>
<dbReference type="PROSITE" id="PS00108">
    <property type="entry name" value="PROTEIN_KINASE_ST"/>
    <property type="match status" value="1"/>
</dbReference>
<dbReference type="SUPFAM" id="SSF56112">
    <property type="entry name" value="Protein kinase-like (PK-like)"/>
    <property type="match status" value="1"/>
</dbReference>
<dbReference type="InterPro" id="IPR011009">
    <property type="entry name" value="Kinase-like_dom_sf"/>
</dbReference>
<keyword evidence="1" id="KW-0808">Transferase</keyword>
<dbReference type="GeneID" id="8245326"/>
<feature type="compositionally biased region" description="Basic and acidic residues" evidence="7">
    <location>
        <begin position="648"/>
        <end position="661"/>
    </location>
</feature>
<dbReference type="InterPro" id="IPR000719">
    <property type="entry name" value="Prot_kinase_dom"/>
</dbReference>
<dbReference type="PANTHER" id="PTHR46699">
    <property type="entry name" value="SERINE/THREONINE-PROTEIN KINASE STN8, CHLOROPLASTIC-RELATED"/>
    <property type="match status" value="1"/>
</dbReference>
<dbReference type="InterPro" id="IPR008271">
    <property type="entry name" value="Ser/Thr_kinase_AS"/>
</dbReference>
<dbReference type="PANTHER" id="PTHR46699:SF4">
    <property type="entry name" value="SERINE_THREONINE-PROTEIN KINASE STN7, CHLOROPLASTIC"/>
    <property type="match status" value="1"/>
</dbReference>
<evidence type="ECO:0000256" key="3">
    <source>
        <dbReference type="ARBA" id="ARBA00022777"/>
    </source>
</evidence>
<feature type="compositionally biased region" description="Acidic residues" evidence="7">
    <location>
        <begin position="403"/>
        <end position="412"/>
    </location>
</feature>
<dbReference type="InParanoid" id="C1EAZ6"/>
<dbReference type="EMBL" id="CP001328">
    <property type="protein sequence ID" value="ACO65294.1"/>
    <property type="molecule type" value="Genomic_DNA"/>
</dbReference>
<evidence type="ECO:0000256" key="2">
    <source>
        <dbReference type="ARBA" id="ARBA00022741"/>
    </source>
</evidence>
<dbReference type="Pfam" id="PF00069">
    <property type="entry name" value="Pkinase"/>
    <property type="match status" value="1"/>
</dbReference>
<dbReference type="SMART" id="SM00220">
    <property type="entry name" value="S_TKc"/>
    <property type="match status" value="1"/>
</dbReference>
<keyword evidence="10" id="KW-1185">Reference proteome</keyword>
<keyword evidence="4 5" id="KW-0067">ATP-binding</keyword>